<keyword evidence="8" id="KW-0067">ATP-binding</keyword>
<evidence type="ECO:0000256" key="1">
    <source>
        <dbReference type="ARBA" id="ARBA00004305"/>
    </source>
</evidence>
<keyword evidence="5" id="KW-0479">Metal-binding</keyword>
<name>A0A367LBW5_9HYPO</name>
<dbReference type="InterPro" id="IPR004530">
    <property type="entry name" value="Phe-tRNA-synth_IIc_mito"/>
</dbReference>
<evidence type="ECO:0000256" key="18">
    <source>
        <dbReference type="ARBA" id="ARBA00049255"/>
    </source>
</evidence>
<dbReference type="AlphaFoldDB" id="A0A367LBW5"/>
<dbReference type="EMBL" id="LKCN02000009">
    <property type="protein sequence ID" value="RCI11928.1"/>
    <property type="molecule type" value="Genomic_DNA"/>
</dbReference>
<protein>
    <recommendedName>
        <fullName evidence="20">Phenylalanine--tRNA ligase, mitochondrial</fullName>
        <ecNumber evidence="3">6.1.1.20</ecNumber>
    </recommendedName>
    <alternativeName>
        <fullName evidence="17">Phenylalanyl-tRNA synthetase</fullName>
    </alternativeName>
</protein>
<feature type="region of interest" description="Disordered" evidence="21">
    <location>
        <begin position="486"/>
        <end position="517"/>
    </location>
</feature>
<organism evidence="25 26">
    <name type="scientific">Ophiocordyceps polyrhachis-furcata BCC 54312</name>
    <dbReference type="NCBI Taxonomy" id="1330021"/>
    <lineage>
        <taxon>Eukaryota</taxon>
        <taxon>Fungi</taxon>
        <taxon>Dikarya</taxon>
        <taxon>Ascomycota</taxon>
        <taxon>Pezizomycotina</taxon>
        <taxon>Sordariomycetes</taxon>
        <taxon>Hypocreomycetidae</taxon>
        <taxon>Hypocreales</taxon>
        <taxon>Ophiocordycipitaceae</taxon>
        <taxon>Ophiocordyceps</taxon>
    </lineage>
</organism>
<dbReference type="InterPro" id="IPR001138">
    <property type="entry name" value="Zn2Cys6_DnaBD"/>
</dbReference>
<dbReference type="CDD" id="cd00496">
    <property type="entry name" value="PheRS_alpha_core"/>
    <property type="match status" value="1"/>
</dbReference>
<dbReference type="GO" id="GO:0001228">
    <property type="term" value="F:DNA-binding transcription activator activity, RNA polymerase II-specific"/>
    <property type="evidence" value="ECO:0007669"/>
    <property type="project" value="TreeGrafter"/>
</dbReference>
<dbReference type="PANTHER" id="PTHR31944">
    <property type="entry name" value="HEME-RESPONSIVE ZINC FINGER TRANSCRIPTION FACTOR HAP1"/>
    <property type="match status" value="1"/>
</dbReference>
<dbReference type="STRING" id="1330021.A0A367LBW5"/>
<reference evidence="25 26" key="1">
    <citation type="journal article" date="2015" name="BMC Genomics">
        <title>Insights from the genome of Ophiocordyceps polyrhachis-furcata to pathogenicity and host specificity in insect fungi.</title>
        <authorList>
            <person name="Wichadakul D."/>
            <person name="Kobmoo N."/>
            <person name="Ingsriswang S."/>
            <person name="Tangphatsornruang S."/>
            <person name="Chantasingh D."/>
            <person name="Luangsa-ard J.J."/>
            <person name="Eurwilaichitr L."/>
        </authorList>
    </citation>
    <scope>NUCLEOTIDE SEQUENCE [LARGE SCALE GENOMIC DNA]</scope>
    <source>
        <strain evidence="25 26">BCC 54312</strain>
    </source>
</reference>
<gene>
    <name evidence="25" type="ORF">L249_4210</name>
</gene>
<evidence type="ECO:0000259" key="24">
    <source>
        <dbReference type="PROSITE" id="PS51447"/>
    </source>
</evidence>
<evidence type="ECO:0000256" key="17">
    <source>
        <dbReference type="ARBA" id="ARBA00031194"/>
    </source>
</evidence>
<keyword evidence="6" id="KW-0547">Nucleotide-binding</keyword>
<evidence type="ECO:0000313" key="26">
    <source>
        <dbReference type="Proteomes" id="UP000253664"/>
    </source>
</evidence>
<keyword evidence="4" id="KW-0436">Ligase</keyword>
<comment type="function">
    <text evidence="19">Is responsible for the charging of tRNA(Phe) with phenylalanine in mitochondrial translation.</text>
</comment>
<dbReference type="SMART" id="SM00066">
    <property type="entry name" value="GAL4"/>
    <property type="match status" value="1"/>
</dbReference>
<dbReference type="Pfam" id="PF04082">
    <property type="entry name" value="Fungal_trans"/>
    <property type="match status" value="1"/>
</dbReference>
<dbReference type="CDD" id="cd00067">
    <property type="entry name" value="GAL4"/>
    <property type="match status" value="1"/>
</dbReference>
<keyword evidence="11" id="KW-0805">Transcription regulation</keyword>
<evidence type="ECO:0000313" key="25">
    <source>
        <dbReference type="EMBL" id="RCI11928.1"/>
    </source>
</evidence>
<accession>A0A367LBW5</accession>
<dbReference type="FunFam" id="3.30.930.10:FF:000053">
    <property type="entry name" value="Phenylalanyl-tRNA synthetase mitochondrial"/>
    <property type="match status" value="1"/>
</dbReference>
<dbReference type="PROSITE" id="PS50048">
    <property type="entry name" value="ZN2_CY6_FUNGAL_2"/>
    <property type="match status" value="1"/>
</dbReference>
<feature type="domain" description="Aminoacyl-transfer RNA synthetases class-II family profile" evidence="23">
    <location>
        <begin position="173"/>
        <end position="372"/>
    </location>
</feature>
<dbReference type="GO" id="GO:0008270">
    <property type="term" value="F:zinc ion binding"/>
    <property type="evidence" value="ECO:0007669"/>
    <property type="project" value="InterPro"/>
</dbReference>
<feature type="compositionally biased region" description="Low complexity" evidence="21">
    <location>
        <begin position="567"/>
        <end position="578"/>
    </location>
</feature>
<dbReference type="InterPro" id="IPR006195">
    <property type="entry name" value="aa-tRNA-synth_II"/>
</dbReference>
<dbReference type="Gene3D" id="3.30.70.380">
    <property type="entry name" value="Ferrodoxin-fold anticodon-binding domain"/>
    <property type="match status" value="1"/>
</dbReference>
<keyword evidence="14" id="KW-0030">Aminoacyl-tRNA synthetase</keyword>
<keyword evidence="26" id="KW-1185">Reference proteome</keyword>
<dbReference type="SUPFAM" id="SSF54991">
    <property type="entry name" value="Anticodon-binding domain of PheRS"/>
    <property type="match status" value="1"/>
</dbReference>
<dbReference type="EC" id="6.1.1.20" evidence="3"/>
<dbReference type="Proteomes" id="UP000253664">
    <property type="component" value="Unassembled WGS sequence"/>
</dbReference>
<dbReference type="InterPro" id="IPR002319">
    <property type="entry name" value="Phenylalanyl-tRNA_Synthase"/>
</dbReference>
<evidence type="ECO:0000256" key="7">
    <source>
        <dbReference type="ARBA" id="ARBA00022833"/>
    </source>
</evidence>
<dbReference type="InterPro" id="IPR051430">
    <property type="entry name" value="Fungal_TF_Env_Response"/>
</dbReference>
<sequence length="1241" mass="140348">MLSGAARARGLSGCTRRRWSLGCRSYSAADEAKPNLRPLPQAAAPWTSGEKGLIEVRGRSFAPDSWFNIPPNVLETTSRRLHLKLDHPIDITRRLIESYFPRPGFRHFSDFHPVVTVEENFDALGFPPDHPGRARTDTYYISNDKLLRTHTSAHQAEVFAGIDESADGYLITADVYRRDEIDRSHYPVFHQMEGARSWNRTKVPGGDVTAAIRKDTAKLARHDLAVEDSTPAFHPERNPLQDQHHSPAEAEAVAAHLKLSLENMVAGVFSRAESQAREEPLRMRWVEAYFPFTSPSWELEILYDGNWVEVLGCGVVKHQLHVASGRPSRLGWAFGLGLDRIAMLLFRIPDIRLLWSLDKRFHQQFRGLSERPPQKLEAFETFSKHPPCPKDVSFWLRGDSLPDIDVIEVVRSVARDLVEEVKCIDRFTHPKTGRRSKAYRIVYRSLDRTLTHDEANEIHEQVRRELEKQFGAARLRQVFVPFPYQYHHPEARPGTGTMADDRSESPDSGAEQQPRVRKRQRVRLSCLECRRRKLSCDRGFPCERCIKSRTPDRCSYESRSGEVVHASSSSSSSTNSSGLLLLDGRGRHGTGSEDHHERLRRLELEMSQLKSQMARPYDGSTVGGTRSPSTYEDDAAEIHECIEAVNLAGENGELRFFRGKGFRTRYFGPHNVSMAFVELNGLCPFMRETADEWLRPVILHDRKDRKRRHEERASASAQPDAGLAALLPCRGETDALVSVYLDQFEQIHRIVHIPTFRAAYGKAEWPAAFTVLVLSMLAVASCIHTRDGLGLVKTASDARQRAERWIETCDNWLVRQSQKHRKLIHFQIACLLYLGKRVNTIKKKRFWTGSGALVQDGVAVGLHREPSYMAGKISVYDQEMRRRIWATVQELDMQASFDHGLPTLLSQLHHDTNAPRNVDDDDFDEDTTELPAPKPQSEYTFASFQNLARQSLPLRLELSRLLTGPPSDVDYDQVILHTNGLTHEIDALPSWDVIDTDKAESRGKPLMAYTLLHVQLRQYMMPLHQPYLKLRRQNSKYQYSEVIYYNAARDIVLLHDKLQQEGVRALSFLREDALTTAINLCSVTMLQPRGSTNMIMINSHHTLKLIEKCIGMKEDRLLRCGNSEPWGYSIMCAALGLLEVHLGTKTVEEARSTSAESPDRAKVTTTTTTTASMNGSSISNMARPSMTPFTFQPTLPASVVDAAGTGALGLGDAAQLFELDPSLELLGLNLNELWGEAWELG</sequence>
<dbReference type="InterPro" id="IPR036690">
    <property type="entry name" value="Fdx_antiC-bd_sf"/>
</dbReference>
<evidence type="ECO:0000256" key="14">
    <source>
        <dbReference type="ARBA" id="ARBA00023146"/>
    </source>
</evidence>
<dbReference type="GO" id="GO:0005759">
    <property type="term" value="C:mitochondrial matrix"/>
    <property type="evidence" value="ECO:0007669"/>
    <property type="project" value="UniProtKB-SubCell"/>
</dbReference>
<keyword evidence="9" id="KW-0648">Protein biosynthesis</keyword>
<comment type="caution">
    <text evidence="25">The sequence shown here is derived from an EMBL/GenBank/DDBJ whole genome shotgun (WGS) entry which is preliminary data.</text>
</comment>
<keyword evidence="12" id="KW-0238">DNA-binding</keyword>
<dbReference type="NCBIfam" id="TIGR00469">
    <property type="entry name" value="pheS_mito"/>
    <property type="match status" value="1"/>
</dbReference>
<dbReference type="Pfam" id="PF01409">
    <property type="entry name" value="tRNA-synt_2d"/>
    <property type="match status" value="2"/>
</dbReference>
<evidence type="ECO:0000256" key="10">
    <source>
        <dbReference type="ARBA" id="ARBA00022946"/>
    </source>
</evidence>
<comment type="subcellular location">
    <subcellularLocation>
        <location evidence="1">Mitochondrion matrix</location>
    </subcellularLocation>
</comment>
<keyword evidence="10" id="KW-0809">Transit peptide</keyword>
<dbReference type="Gene3D" id="4.10.240.10">
    <property type="entry name" value="Zn(2)-C6 fungal-type DNA-binding domain"/>
    <property type="match status" value="1"/>
</dbReference>
<dbReference type="PROSITE" id="PS50862">
    <property type="entry name" value="AA_TRNA_LIGASE_II"/>
    <property type="match status" value="1"/>
</dbReference>
<keyword evidence="13" id="KW-0496">Mitochondrion</keyword>
<evidence type="ECO:0000256" key="15">
    <source>
        <dbReference type="ARBA" id="ARBA00023163"/>
    </source>
</evidence>
<feature type="region of interest" description="Disordered" evidence="21">
    <location>
        <begin position="911"/>
        <end position="935"/>
    </location>
</feature>
<dbReference type="FunFam" id="3.30.70.380:FF:000002">
    <property type="entry name" value="phenylalanine--tRNA ligase, mitochondrial"/>
    <property type="match status" value="1"/>
</dbReference>
<dbReference type="InterPro" id="IPR005121">
    <property type="entry name" value="Fdx_antiC-bd"/>
</dbReference>
<evidence type="ECO:0000256" key="3">
    <source>
        <dbReference type="ARBA" id="ARBA00012814"/>
    </source>
</evidence>
<dbReference type="GO" id="GO:0005524">
    <property type="term" value="F:ATP binding"/>
    <property type="evidence" value="ECO:0007669"/>
    <property type="project" value="UniProtKB-KW"/>
</dbReference>
<dbReference type="CDD" id="cd12148">
    <property type="entry name" value="fungal_TF_MHR"/>
    <property type="match status" value="1"/>
</dbReference>
<dbReference type="InterPro" id="IPR007219">
    <property type="entry name" value="XnlR_reg_dom"/>
</dbReference>
<evidence type="ECO:0000256" key="2">
    <source>
        <dbReference type="ARBA" id="ARBA00008226"/>
    </source>
</evidence>
<dbReference type="PROSITE" id="PS00463">
    <property type="entry name" value="ZN2_CY6_FUNGAL_1"/>
    <property type="match status" value="1"/>
</dbReference>
<dbReference type="Pfam" id="PF00172">
    <property type="entry name" value="Zn_clus"/>
    <property type="match status" value="1"/>
</dbReference>
<dbReference type="GO" id="GO:0005634">
    <property type="term" value="C:nucleus"/>
    <property type="evidence" value="ECO:0007669"/>
    <property type="project" value="TreeGrafter"/>
</dbReference>
<dbReference type="GO" id="GO:0006432">
    <property type="term" value="P:phenylalanyl-tRNA aminoacylation"/>
    <property type="evidence" value="ECO:0007669"/>
    <property type="project" value="InterPro"/>
</dbReference>
<feature type="domain" description="FDX-ACB" evidence="24">
    <location>
        <begin position="383"/>
        <end position="476"/>
    </location>
</feature>
<evidence type="ECO:0000256" key="20">
    <source>
        <dbReference type="ARBA" id="ARBA00073229"/>
    </source>
</evidence>
<evidence type="ECO:0000256" key="12">
    <source>
        <dbReference type="ARBA" id="ARBA00023125"/>
    </source>
</evidence>
<feature type="compositionally biased region" description="Acidic residues" evidence="21">
    <location>
        <begin position="919"/>
        <end position="928"/>
    </location>
</feature>
<feature type="domain" description="Zn(2)-C6 fungal-type" evidence="22">
    <location>
        <begin position="525"/>
        <end position="556"/>
    </location>
</feature>
<evidence type="ECO:0000256" key="19">
    <source>
        <dbReference type="ARBA" id="ARBA00057761"/>
    </source>
</evidence>
<feature type="compositionally biased region" description="Basic and acidic residues" evidence="21">
    <location>
        <begin position="552"/>
        <end position="562"/>
    </location>
</feature>
<feature type="region of interest" description="Disordered" evidence="21">
    <location>
        <begin position="552"/>
        <end position="578"/>
    </location>
</feature>
<dbReference type="PROSITE" id="PS51447">
    <property type="entry name" value="FDX_ACB"/>
    <property type="match status" value="1"/>
</dbReference>
<evidence type="ECO:0000256" key="5">
    <source>
        <dbReference type="ARBA" id="ARBA00022723"/>
    </source>
</evidence>
<dbReference type="Pfam" id="PF03147">
    <property type="entry name" value="FDX-ACB"/>
    <property type="match status" value="1"/>
</dbReference>
<proteinExistence type="inferred from homology"/>
<evidence type="ECO:0000259" key="22">
    <source>
        <dbReference type="PROSITE" id="PS50048"/>
    </source>
</evidence>
<dbReference type="GO" id="GO:0006351">
    <property type="term" value="P:DNA-templated transcription"/>
    <property type="evidence" value="ECO:0007669"/>
    <property type="project" value="InterPro"/>
</dbReference>
<dbReference type="InterPro" id="IPR036864">
    <property type="entry name" value="Zn2-C6_fun-type_DNA-bd_sf"/>
</dbReference>
<evidence type="ECO:0000256" key="13">
    <source>
        <dbReference type="ARBA" id="ARBA00023128"/>
    </source>
</evidence>
<dbReference type="SUPFAM" id="SSF57701">
    <property type="entry name" value="Zn2/Cys6 DNA-binding domain"/>
    <property type="match status" value="1"/>
</dbReference>
<dbReference type="SUPFAM" id="SSF55681">
    <property type="entry name" value="Class II aaRS and biotin synthetases"/>
    <property type="match status" value="1"/>
</dbReference>
<dbReference type="GO" id="GO:0004826">
    <property type="term" value="F:phenylalanine-tRNA ligase activity"/>
    <property type="evidence" value="ECO:0007669"/>
    <property type="project" value="UniProtKB-EC"/>
</dbReference>
<dbReference type="GO" id="GO:0000049">
    <property type="term" value="F:tRNA binding"/>
    <property type="evidence" value="ECO:0007669"/>
    <property type="project" value="InterPro"/>
</dbReference>
<keyword evidence="7" id="KW-0862">Zinc</keyword>
<dbReference type="InterPro" id="IPR045864">
    <property type="entry name" value="aa-tRNA-synth_II/BPL/LPL"/>
</dbReference>
<comment type="catalytic activity">
    <reaction evidence="18">
        <text>tRNA(Phe) + L-phenylalanine + ATP = L-phenylalanyl-tRNA(Phe) + AMP + diphosphate + H(+)</text>
        <dbReference type="Rhea" id="RHEA:19413"/>
        <dbReference type="Rhea" id="RHEA-COMP:9668"/>
        <dbReference type="Rhea" id="RHEA-COMP:9699"/>
        <dbReference type="ChEBI" id="CHEBI:15378"/>
        <dbReference type="ChEBI" id="CHEBI:30616"/>
        <dbReference type="ChEBI" id="CHEBI:33019"/>
        <dbReference type="ChEBI" id="CHEBI:58095"/>
        <dbReference type="ChEBI" id="CHEBI:78442"/>
        <dbReference type="ChEBI" id="CHEBI:78531"/>
        <dbReference type="ChEBI" id="CHEBI:456215"/>
        <dbReference type="EC" id="6.1.1.20"/>
    </reaction>
</comment>
<keyword evidence="15" id="KW-0804">Transcription</keyword>
<dbReference type="OrthoDB" id="4236860at2759"/>
<dbReference type="SMART" id="SM00896">
    <property type="entry name" value="FDX-ACB"/>
    <property type="match status" value="1"/>
</dbReference>
<dbReference type="Gene3D" id="3.30.930.10">
    <property type="entry name" value="Bira Bifunctional Protein, Domain 2"/>
    <property type="match status" value="1"/>
</dbReference>
<comment type="similarity">
    <text evidence="2">Belongs to the class-II aminoacyl-tRNA synthetase family.</text>
</comment>
<keyword evidence="16" id="KW-0539">Nucleus</keyword>
<evidence type="ECO:0000256" key="4">
    <source>
        <dbReference type="ARBA" id="ARBA00022598"/>
    </source>
</evidence>
<evidence type="ECO:0000256" key="9">
    <source>
        <dbReference type="ARBA" id="ARBA00022917"/>
    </source>
</evidence>
<dbReference type="GO" id="GO:0000978">
    <property type="term" value="F:RNA polymerase II cis-regulatory region sequence-specific DNA binding"/>
    <property type="evidence" value="ECO:0007669"/>
    <property type="project" value="TreeGrafter"/>
</dbReference>
<evidence type="ECO:0000256" key="16">
    <source>
        <dbReference type="ARBA" id="ARBA00023242"/>
    </source>
</evidence>
<evidence type="ECO:0000256" key="6">
    <source>
        <dbReference type="ARBA" id="ARBA00022741"/>
    </source>
</evidence>
<evidence type="ECO:0000259" key="23">
    <source>
        <dbReference type="PROSITE" id="PS50862"/>
    </source>
</evidence>
<evidence type="ECO:0000256" key="11">
    <source>
        <dbReference type="ARBA" id="ARBA00023015"/>
    </source>
</evidence>
<evidence type="ECO:0000256" key="21">
    <source>
        <dbReference type="SAM" id="MobiDB-lite"/>
    </source>
</evidence>
<evidence type="ECO:0000256" key="8">
    <source>
        <dbReference type="ARBA" id="ARBA00022840"/>
    </source>
</evidence>
<dbReference type="PANTHER" id="PTHR31944:SF130">
    <property type="entry name" value="ZN(II)2CYS6 TRANSCRIPTION FACTO (EUROFUNG)"/>
    <property type="match status" value="1"/>
</dbReference>